<reference evidence="2 3" key="1">
    <citation type="journal article" date="2009" name="Nature">
        <title>The Sorghum bicolor genome and the diversification of grasses.</title>
        <authorList>
            <person name="Paterson A.H."/>
            <person name="Bowers J.E."/>
            <person name="Bruggmann R."/>
            <person name="Dubchak I."/>
            <person name="Grimwood J."/>
            <person name="Gundlach H."/>
            <person name="Haberer G."/>
            <person name="Hellsten U."/>
            <person name="Mitros T."/>
            <person name="Poliakov A."/>
            <person name="Schmutz J."/>
            <person name="Spannagl M."/>
            <person name="Tang H."/>
            <person name="Wang X."/>
            <person name="Wicker T."/>
            <person name="Bharti A.K."/>
            <person name="Chapman J."/>
            <person name="Feltus F.A."/>
            <person name="Gowik U."/>
            <person name="Grigoriev I.V."/>
            <person name="Lyons E."/>
            <person name="Maher C.A."/>
            <person name="Martis M."/>
            <person name="Narechania A."/>
            <person name="Otillar R.P."/>
            <person name="Penning B.W."/>
            <person name="Salamov A.A."/>
            <person name="Wang Y."/>
            <person name="Zhang L."/>
            <person name="Carpita N.C."/>
            <person name="Freeling M."/>
            <person name="Gingle A.R."/>
            <person name="Hash C.T."/>
            <person name="Keller B."/>
            <person name="Klein P."/>
            <person name="Kresovich S."/>
            <person name="McCann M.C."/>
            <person name="Ming R."/>
            <person name="Peterson D.G."/>
            <person name="Mehboob-ur-Rahman"/>
            <person name="Ware D."/>
            <person name="Westhoff P."/>
            <person name="Mayer K.F."/>
            <person name="Messing J."/>
            <person name="Rokhsar D.S."/>
        </authorList>
    </citation>
    <scope>NUCLEOTIDE SEQUENCE [LARGE SCALE GENOMIC DNA]</scope>
    <source>
        <strain evidence="3">cv. BTx623</strain>
    </source>
</reference>
<evidence type="ECO:0000313" key="3">
    <source>
        <dbReference type="Proteomes" id="UP000000768"/>
    </source>
</evidence>
<dbReference type="EMBL" id="CM000762">
    <property type="protein sequence ID" value="KXG31822.1"/>
    <property type="molecule type" value="Genomic_DNA"/>
</dbReference>
<proteinExistence type="predicted"/>
<dbReference type="InParanoid" id="A0A1B6Q1M7"/>
<keyword evidence="3" id="KW-1185">Reference proteome</keyword>
<gene>
    <name evidence="2" type="ORF">SORBI_3003G062700</name>
</gene>
<feature type="region of interest" description="Disordered" evidence="1">
    <location>
        <begin position="88"/>
        <end position="120"/>
    </location>
</feature>
<accession>A0A1B6Q1M7</accession>
<dbReference type="Proteomes" id="UP000000768">
    <property type="component" value="Chromosome 3"/>
</dbReference>
<sequence>MTFGVFFFSAVKMNSHGRKPVPIHHHQRLFILPVSGPTAPTSSASAGPRGPANRVLASGLGTCRYSKHGSFENQAGRPRADGIMHGARSRHAVADGPGVVHLQRRPPPTASRRQTPAKRA</sequence>
<reference evidence="3" key="2">
    <citation type="journal article" date="2018" name="Plant J.">
        <title>The Sorghum bicolor reference genome: improved assembly, gene annotations, a transcriptome atlas, and signatures of genome organization.</title>
        <authorList>
            <person name="McCormick R.F."/>
            <person name="Truong S.K."/>
            <person name="Sreedasyam A."/>
            <person name="Jenkins J."/>
            <person name="Shu S."/>
            <person name="Sims D."/>
            <person name="Kennedy M."/>
            <person name="Amirebrahimi M."/>
            <person name="Weers B.D."/>
            <person name="McKinley B."/>
            <person name="Mattison A."/>
            <person name="Morishige D.T."/>
            <person name="Grimwood J."/>
            <person name="Schmutz J."/>
            <person name="Mullet J.E."/>
        </authorList>
    </citation>
    <scope>NUCLEOTIDE SEQUENCE [LARGE SCALE GENOMIC DNA]</scope>
    <source>
        <strain evidence="3">cv. BTx623</strain>
    </source>
</reference>
<dbReference type="AlphaFoldDB" id="A0A1B6Q1M7"/>
<evidence type="ECO:0000256" key="1">
    <source>
        <dbReference type="SAM" id="MobiDB-lite"/>
    </source>
</evidence>
<evidence type="ECO:0000313" key="2">
    <source>
        <dbReference type="EMBL" id="KXG31822.1"/>
    </source>
</evidence>
<protein>
    <submittedName>
        <fullName evidence="2">Uncharacterized protein</fullName>
    </submittedName>
</protein>
<dbReference type="Gramene" id="KXG31822">
    <property type="protein sequence ID" value="KXG31822"/>
    <property type="gene ID" value="SORBI_3003G062700"/>
</dbReference>
<name>A0A1B6Q1M7_SORBI</name>
<organism evidence="2 3">
    <name type="scientific">Sorghum bicolor</name>
    <name type="common">Sorghum</name>
    <name type="synonym">Sorghum vulgare</name>
    <dbReference type="NCBI Taxonomy" id="4558"/>
    <lineage>
        <taxon>Eukaryota</taxon>
        <taxon>Viridiplantae</taxon>
        <taxon>Streptophyta</taxon>
        <taxon>Embryophyta</taxon>
        <taxon>Tracheophyta</taxon>
        <taxon>Spermatophyta</taxon>
        <taxon>Magnoliopsida</taxon>
        <taxon>Liliopsida</taxon>
        <taxon>Poales</taxon>
        <taxon>Poaceae</taxon>
        <taxon>PACMAD clade</taxon>
        <taxon>Panicoideae</taxon>
        <taxon>Andropogonodae</taxon>
        <taxon>Andropogoneae</taxon>
        <taxon>Sorghinae</taxon>
        <taxon>Sorghum</taxon>
    </lineage>
</organism>